<comment type="caution">
    <text evidence="1">The sequence shown here is derived from an EMBL/GenBank/DDBJ whole genome shotgun (WGS) entry which is preliminary data.</text>
</comment>
<evidence type="ECO:0000313" key="1">
    <source>
        <dbReference type="EMBL" id="TVY48477.1"/>
    </source>
</evidence>
<keyword evidence="2" id="KW-1185">Reference proteome</keyword>
<dbReference type="AlphaFoldDB" id="A0A8H8SA22"/>
<reference evidence="1 2" key="1">
    <citation type="submission" date="2018-05" db="EMBL/GenBank/DDBJ databases">
        <title>Genome sequencing and assembly of the regulated plant pathogen Lachnellula willkommii and related sister species for the development of diagnostic species identification markers.</title>
        <authorList>
            <person name="Giroux E."/>
            <person name="Bilodeau G."/>
        </authorList>
    </citation>
    <scope>NUCLEOTIDE SEQUENCE [LARGE SCALE GENOMIC DNA]</scope>
    <source>
        <strain evidence="1 2">CBS 160.35</strain>
    </source>
</reference>
<protein>
    <submittedName>
        <fullName evidence="1">WD repeat-containing protein</fullName>
    </submittedName>
</protein>
<name>A0A8H8SA22_9HELO</name>
<dbReference type="EMBL" id="QGMI01000046">
    <property type="protein sequence ID" value="TVY48477.1"/>
    <property type="molecule type" value="Genomic_DNA"/>
</dbReference>
<organism evidence="1 2">
    <name type="scientific">Lachnellula occidentalis</name>
    <dbReference type="NCBI Taxonomy" id="215460"/>
    <lineage>
        <taxon>Eukaryota</taxon>
        <taxon>Fungi</taxon>
        <taxon>Dikarya</taxon>
        <taxon>Ascomycota</taxon>
        <taxon>Pezizomycotina</taxon>
        <taxon>Leotiomycetes</taxon>
        <taxon>Helotiales</taxon>
        <taxon>Lachnaceae</taxon>
        <taxon>Lachnellula</taxon>
    </lineage>
</organism>
<dbReference type="Proteomes" id="UP000443090">
    <property type="component" value="Unassembled WGS sequence"/>
</dbReference>
<gene>
    <name evidence="1" type="primary">pop2_0</name>
    <name evidence="1" type="ORF">LOCC1_G001941</name>
</gene>
<dbReference type="OrthoDB" id="190105at2759"/>
<evidence type="ECO:0000313" key="2">
    <source>
        <dbReference type="Proteomes" id="UP000443090"/>
    </source>
</evidence>
<accession>A0A8H8SA22</accession>
<proteinExistence type="predicted"/>
<sequence>MWNMKTGECIKDLLTDLTGVWQVKFDERRCVAAVQRDNLTYVEVLDFGASRDGIPASDRGSRKLVSFDDHRSSGIVEEDEDL</sequence>